<dbReference type="EMBL" id="BARU01041346">
    <property type="protein sequence ID" value="GAH87377.1"/>
    <property type="molecule type" value="Genomic_DNA"/>
</dbReference>
<dbReference type="AlphaFoldDB" id="X1J079"/>
<comment type="caution">
    <text evidence="1">The sequence shown here is derived from an EMBL/GenBank/DDBJ whole genome shotgun (WGS) entry which is preliminary data.</text>
</comment>
<protein>
    <submittedName>
        <fullName evidence="1">Uncharacterized protein</fullName>
    </submittedName>
</protein>
<evidence type="ECO:0000313" key="1">
    <source>
        <dbReference type="EMBL" id="GAH87377.1"/>
    </source>
</evidence>
<proteinExistence type="predicted"/>
<feature type="non-terminal residue" evidence="1">
    <location>
        <position position="167"/>
    </location>
</feature>
<accession>X1J079</accession>
<gene>
    <name evidence="1" type="ORF">S03H2_63766</name>
</gene>
<organism evidence="1">
    <name type="scientific">marine sediment metagenome</name>
    <dbReference type="NCBI Taxonomy" id="412755"/>
    <lineage>
        <taxon>unclassified sequences</taxon>
        <taxon>metagenomes</taxon>
        <taxon>ecological metagenomes</taxon>
    </lineage>
</organism>
<name>X1J079_9ZZZZ</name>
<sequence>MDLKIKDPYNISIALWIDGNEALLTYDNNYPPQSFNRNDNVNFTVKVMCGENPVTNDVVFLYDVYENRLLNSSQTNTSGIAEFILQINKTWVVGPHKIKVLYHHVDGYDFLNYTFIILNGSKNVEISVVKNDVVIRNIDWINVSGSVKDTYNNIKMKQVEVTIKLFN</sequence>
<reference evidence="1" key="1">
    <citation type="journal article" date="2014" name="Front. Microbiol.">
        <title>High frequency of phylogenetically diverse reductive dehalogenase-homologous genes in deep subseafloor sedimentary metagenomes.</title>
        <authorList>
            <person name="Kawai M."/>
            <person name="Futagami T."/>
            <person name="Toyoda A."/>
            <person name="Takaki Y."/>
            <person name="Nishi S."/>
            <person name="Hori S."/>
            <person name="Arai W."/>
            <person name="Tsubouchi T."/>
            <person name="Morono Y."/>
            <person name="Uchiyama I."/>
            <person name="Ito T."/>
            <person name="Fujiyama A."/>
            <person name="Inagaki F."/>
            <person name="Takami H."/>
        </authorList>
    </citation>
    <scope>NUCLEOTIDE SEQUENCE</scope>
    <source>
        <strain evidence="1">Expedition CK06-06</strain>
    </source>
</reference>